<evidence type="ECO:0000256" key="2">
    <source>
        <dbReference type="SAM" id="MobiDB-lite"/>
    </source>
</evidence>
<protein>
    <recommendedName>
        <fullName evidence="5">Coiled-coil domain-containing protein 33</fullName>
    </recommendedName>
</protein>
<comment type="caution">
    <text evidence="3">The sequence shown here is derived from an EMBL/GenBank/DDBJ whole genome shotgun (WGS) entry which is preliminary data.</text>
</comment>
<dbReference type="OMA" id="QKDLQHH"/>
<gene>
    <name evidence="3" type="ORF">chiPu_0015739</name>
</gene>
<name>A0A401T3R6_CHIPU</name>
<keyword evidence="1" id="KW-0175">Coiled coil</keyword>
<dbReference type="PANTHER" id="PTHR21623:SF2">
    <property type="entry name" value="COILED-COIL DOMAIN-CONTAINING PROTEIN 33"/>
    <property type="match status" value="1"/>
</dbReference>
<feature type="coiled-coil region" evidence="1">
    <location>
        <begin position="165"/>
        <end position="247"/>
    </location>
</feature>
<proteinExistence type="predicted"/>
<feature type="compositionally biased region" description="Polar residues" evidence="2">
    <location>
        <begin position="61"/>
        <end position="70"/>
    </location>
</feature>
<dbReference type="GO" id="GO:0005777">
    <property type="term" value="C:peroxisome"/>
    <property type="evidence" value="ECO:0007669"/>
    <property type="project" value="TreeGrafter"/>
</dbReference>
<reference evidence="3 4" key="1">
    <citation type="journal article" date="2018" name="Nat. Ecol. Evol.">
        <title>Shark genomes provide insights into elasmobranch evolution and the origin of vertebrates.</title>
        <authorList>
            <person name="Hara Y"/>
            <person name="Yamaguchi K"/>
            <person name="Onimaru K"/>
            <person name="Kadota M"/>
            <person name="Koyanagi M"/>
            <person name="Keeley SD"/>
            <person name="Tatsumi K"/>
            <person name="Tanaka K"/>
            <person name="Motone F"/>
            <person name="Kageyama Y"/>
            <person name="Nozu R"/>
            <person name="Adachi N"/>
            <person name="Nishimura O"/>
            <person name="Nakagawa R"/>
            <person name="Tanegashima C"/>
            <person name="Kiyatake I"/>
            <person name="Matsumoto R"/>
            <person name="Murakumo K"/>
            <person name="Nishida K"/>
            <person name="Terakita A"/>
            <person name="Kuratani S"/>
            <person name="Sato K"/>
            <person name="Hyodo S Kuraku.S."/>
        </authorList>
    </citation>
    <scope>NUCLEOTIDE SEQUENCE [LARGE SCALE GENOMIC DNA]</scope>
</reference>
<dbReference type="PANTHER" id="PTHR21623">
    <property type="entry name" value="SPERIOLIN-BINDING FACTOR"/>
    <property type="match status" value="1"/>
</dbReference>
<evidence type="ECO:0000256" key="1">
    <source>
        <dbReference type="SAM" id="Coils"/>
    </source>
</evidence>
<dbReference type="Proteomes" id="UP000287033">
    <property type="component" value="Unassembled WGS sequence"/>
</dbReference>
<organism evidence="3 4">
    <name type="scientific">Chiloscyllium punctatum</name>
    <name type="common">Brownbanded bambooshark</name>
    <name type="synonym">Hemiscyllium punctatum</name>
    <dbReference type="NCBI Taxonomy" id="137246"/>
    <lineage>
        <taxon>Eukaryota</taxon>
        <taxon>Metazoa</taxon>
        <taxon>Chordata</taxon>
        <taxon>Craniata</taxon>
        <taxon>Vertebrata</taxon>
        <taxon>Chondrichthyes</taxon>
        <taxon>Elasmobranchii</taxon>
        <taxon>Galeomorphii</taxon>
        <taxon>Galeoidea</taxon>
        <taxon>Orectolobiformes</taxon>
        <taxon>Hemiscylliidae</taxon>
        <taxon>Chiloscyllium</taxon>
    </lineage>
</organism>
<keyword evidence="4" id="KW-1185">Reference proteome</keyword>
<evidence type="ECO:0008006" key="5">
    <source>
        <dbReference type="Google" id="ProtNLM"/>
    </source>
</evidence>
<dbReference type="OrthoDB" id="552574at2759"/>
<feature type="coiled-coil region" evidence="1">
    <location>
        <begin position="88"/>
        <end position="136"/>
    </location>
</feature>
<evidence type="ECO:0000313" key="4">
    <source>
        <dbReference type="Proteomes" id="UP000287033"/>
    </source>
</evidence>
<sequence length="393" mass="46267">MRQMAAYYRPLTTTLQQDRVSLPSYDALAQILPEYNYLFRSPRPMEKREKEQQQLVRHPNPLQTHHSAMSSKKREPLTDDHAENQEIRRHETEELDNYRTAMQKMAEDIINLRKDVTRLEVENSKLRSELSSHQDLGRVLLDDTDIDVMTKAEIADRIVLLRQKLATETAELLNCKDKVQQLQNELIRKNDREAELLKSQKAHQQQLAALHKYQEKMHKSKILEDTIRQQEKVIERMETLLDKKLKERPKAKLEASKKRTVNTEDNIRKEVEAVLLAENARLREEIERLRLQPVPIVVQHPMHLQKESLSDSEKLSLLARLEKTQRRVQTLETLLEESSRKWGREKQEILTRLSEYEHGFTRTSTIVLHDFPSRNASDSVLIRNRHGMLDPLA</sequence>
<dbReference type="AlphaFoldDB" id="A0A401T3R6"/>
<evidence type="ECO:0000313" key="3">
    <source>
        <dbReference type="EMBL" id="GCC37237.1"/>
    </source>
</evidence>
<dbReference type="EMBL" id="BEZZ01000966">
    <property type="protein sequence ID" value="GCC37237.1"/>
    <property type="molecule type" value="Genomic_DNA"/>
</dbReference>
<accession>A0A401T3R6</accession>
<feature type="region of interest" description="Disordered" evidence="2">
    <location>
        <begin position="44"/>
        <end position="86"/>
    </location>
</feature>
<dbReference type="InterPro" id="IPR039889">
    <property type="entry name" value="CCD33"/>
</dbReference>
<feature type="compositionally biased region" description="Basic and acidic residues" evidence="2">
    <location>
        <begin position="72"/>
        <end position="86"/>
    </location>
</feature>
<dbReference type="STRING" id="137246.A0A401T3R6"/>